<comment type="function">
    <text evidence="4 5">Required for flagellar hook formation. May act as a scaffolding protein.</text>
</comment>
<feature type="domain" description="FlgD/Vpr Ig-like" evidence="6">
    <location>
        <begin position="100"/>
        <end position="171"/>
    </location>
</feature>
<dbReference type="EMBL" id="CP015583">
    <property type="protein sequence ID" value="APT56452.1"/>
    <property type="molecule type" value="Genomic_DNA"/>
</dbReference>
<evidence type="ECO:0000256" key="2">
    <source>
        <dbReference type="ARBA" id="ARBA00016013"/>
    </source>
</evidence>
<dbReference type="InterPro" id="IPR005648">
    <property type="entry name" value="FlgD"/>
</dbReference>
<evidence type="ECO:0000313" key="8">
    <source>
        <dbReference type="Proteomes" id="UP000185494"/>
    </source>
</evidence>
<evidence type="ECO:0000259" key="6">
    <source>
        <dbReference type="Pfam" id="PF13860"/>
    </source>
</evidence>
<reference evidence="7 8" key="1">
    <citation type="submission" date="2016-05" db="EMBL/GenBank/DDBJ databases">
        <title>Complete Genome and Methylome Analysis of Psychrotrophic Bacterial Isolates from Antarctic Lake Untersee.</title>
        <authorList>
            <person name="Fomenkov A."/>
            <person name="Akimov V.N."/>
            <person name="Vasilyeva L.V."/>
            <person name="Andersen D."/>
            <person name="Vincze T."/>
            <person name="Roberts R.J."/>
        </authorList>
    </citation>
    <scope>NUCLEOTIDE SEQUENCE [LARGE SCALE GENOMIC DNA]</scope>
    <source>
        <strain evidence="7 8">U14-5</strain>
    </source>
</reference>
<protein>
    <recommendedName>
        <fullName evidence="2 5">Basal-body rod modification protein FlgD</fullName>
    </recommendedName>
</protein>
<dbReference type="KEGG" id="rgi:RGI145_04375"/>
<dbReference type="Gene3D" id="2.60.40.4070">
    <property type="match status" value="1"/>
</dbReference>
<gene>
    <name evidence="7" type="ORF">RGI145_04375</name>
</gene>
<evidence type="ECO:0000256" key="3">
    <source>
        <dbReference type="ARBA" id="ARBA00022795"/>
    </source>
</evidence>
<comment type="similarity">
    <text evidence="1 5">Belongs to the FlgD family.</text>
</comment>
<dbReference type="STRING" id="257708.RGI145_04375"/>
<dbReference type="Pfam" id="PF03963">
    <property type="entry name" value="FlgD"/>
    <property type="match status" value="1"/>
</dbReference>
<evidence type="ECO:0000256" key="4">
    <source>
        <dbReference type="ARBA" id="ARBA00024746"/>
    </source>
</evidence>
<dbReference type="Proteomes" id="UP000185494">
    <property type="component" value="Chromosome 1"/>
</dbReference>
<dbReference type="Pfam" id="PF13860">
    <property type="entry name" value="FlgD_ig"/>
    <property type="match status" value="1"/>
</dbReference>
<dbReference type="InterPro" id="IPR025965">
    <property type="entry name" value="FlgD/Vpr_Ig-like"/>
</dbReference>
<keyword evidence="3 5" id="KW-1005">Bacterial flagellum biogenesis</keyword>
<sequence>MTTVSGTTSASSSVSSSASSALSENYTNFLTLLTTQLKNQSPDDPMDTNEMTSQLVQFSSVEQQIAMNKNLETLISLQQTSQLAATQVLGRTIEVESSQLALQDGAAQAKLPAAGSVTTAHVAVQNGSGVTLYEEDVKLGSDSTVWSWDGKTSGGAQLADGAYTLKVTGTDSAGNATDLGFTVLARATSVERDGTSMTLLAGKASYDFNDIRSITN</sequence>
<accession>A0A1L7ACE6</accession>
<name>A0A1L7ACE6_9PROT</name>
<evidence type="ECO:0000313" key="7">
    <source>
        <dbReference type="EMBL" id="APT56452.1"/>
    </source>
</evidence>
<evidence type="ECO:0000256" key="5">
    <source>
        <dbReference type="RuleBase" id="RU362076"/>
    </source>
</evidence>
<organism evidence="7 8">
    <name type="scientific">Roseomonas gilardii</name>
    <dbReference type="NCBI Taxonomy" id="257708"/>
    <lineage>
        <taxon>Bacteria</taxon>
        <taxon>Pseudomonadati</taxon>
        <taxon>Pseudomonadota</taxon>
        <taxon>Alphaproteobacteria</taxon>
        <taxon>Acetobacterales</taxon>
        <taxon>Roseomonadaceae</taxon>
        <taxon>Roseomonas</taxon>
    </lineage>
</organism>
<dbReference type="AlphaFoldDB" id="A0A1L7ACE6"/>
<dbReference type="Gene3D" id="2.30.30.910">
    <property type="match status" value="1"/>
</dbReference>
<evidence type="ECO:0000256" key="1">
    <source>
        <dbReference type="ARBA" id="ARBA00010577"/>
    </source>
</evidence>
<dbReference type="GO" id="GO:0044781">
    <property type="term" value="P:bacterial-type flagellum organization"/>
    <property type="evidence" value="ECO:0007669"/>
    <property type="project" value="UniProtKB-UniRule"/>
</dbReference>
<proteinExistence type="inferred from homology"/>
<dbReference type="eggNOG" id="COG1843">
    <property type="taxonomic scope" value="Bacteria"/>
</dbReference>
<dbReference type="RefSeq" id="WP_075797397.1">
    <property type="nucleotide sequence ID" value="NZ_CP015583.1"/>
</dbReference>